<proteinExistence type="predicted"/>
<protein>
    <submittedName>
        <fullName evidence="9">MFS transporter</fullName>
    </submittedName>
</protein>
<evidence type="ECO:0000313" key="10">
    <source>
        <dbReference type="Proteomes" id="UP000225548"/>
    </source>
</evidence>
<evidence type="ECO:0000256" key="3">
    <source>
        <dbReference type="ARBA" id="ARBA00022475"/>
    </source>
</evidence>
<dbReference type="EMBL" id="PDJG01000001">
    <property type="protein sequence ID" value="PFG33444.1"/>
    <property type="molecule type" value="Genomic_DNA"/>
</dbReference>
<feature type="transmembrane region" description="Helical" evidence="8">
    <location>
        <begin position="296"/>
        <end position="317"/>
    </location>
</feature>
<gene>
    <name evidence="9" type="ORF">ATL42_1321</name>
</gene>
<feature type="transmembrane region" description="Helical" evidence="8">
    <location>
        <begin position="161"/>
        <end position="180"/>
    </location>
</feature>
<feature type="transmembrane region" description="Helical" evidence="8">
    <location>
        <begin position="265"/>
        <end position="290"/>
    </location>
</feature>
<name>A0A2A9E3N0_9MICO</name>
<evidence type="ECO:0000256" key="6">
    <source>
        <dbReference type="ARBA" id="ARBA00023136"/>
    </source>
</evidence>
<evidence type="ECO:0000256" key="8">
    <source>
        <dbReference type="SAM" id="Phobius"/>
    </source>
</evidence>
<dbReference type="InterPro" id="IPR011701">
    <property type="entry name" value="MFS"/>
</dbReference>
<dbReference type="RefSeq" id="WP_169925354.1">
    <property type="nucleotide sequence ID" value="NZ_PDJG01000001.1"/>
</dbReference>
<keyword evidence="4 8" id="KW-0812">Transmembrane</keyword>
<dbReference type="PANTHER" id="PTHR23517:SF2">
    <property type="entry name" value="MULTIDRUG RESISTANCE PROTEIN MDTH"/>
    <property type="match status" value="1"/>
</dbReference>
<reference evidence="9 10" key="1">
    <citation type="submission" date="2017-10" db="EMBL/GenBank/DDBJ databases">
        <title>Sequencing the genomes of 1000 actinobacteria strains.</title>
        <authorList>
            <person name="Klenk H.-P."/>
        </authorList>
    </citation>
    <scope>NUCLEOTIDE SEQUENCE [LARGE SCALE GENOMIC DNA]</scope>
    <source>
        <strain evidence="9 10">DSM 18966</strain>
    </source>
</reference>
<feature type="transmembrane region" description="Helical" evidence="8">
    <location>
        <begin position="186"/>
        <end position="205"/>
    </location>
</feature>
<feature type="transmembrane region" description="Helical" evidence="8">
    <location>
        <begin position="95"/>
        <end position="128"/>
    </location>
</feature>
<feature type="transmembrane region" description="Helical" evidence="8">
    <location>
        <begin position="68"/>
        <end position="89"/>
    </location>
</feature>
<evidence type="ECO:0000256" key="5">
    <source>
        <dbReference type="ARBA" id="ARBA00022989"/>
    </source>
</evidence>
<keyword evidence="6 8" id="KW-0472">Membrane</keyword>
<evidence type="ECO:0000256" key="4">
    <source>
        <dbReference type="ARBA" id="ARBA00022692"/>
    </source>
</evidence>
<dbReference type="AlphaFoldDB" id="A0A2A9E3N0"/>
<comment type="subcellular location">
    <subcellularLocation>
        <location evidence="1">Cell membrane</location>
        <topology evidence="1">Multi-pass membrane protein</topology>
    </subcellularLocation>
</comment>
<feature type="region of interest" description="Disordered" evidence="7">
    <location>
        <begin position="237"/>
        <end position="258"/>
    </location>
</feature>
<accession>A0A2A9E3N0</accession>
<comment type="caution">
    <text evidence="9">The sequence shown here is derived from an EMBL/GenBank/DDBJ whole genome shotgun (WGS) entry which is preliminary data.</text>
</comment>
<dbReference type="InterPro" id="IPR050171">
    <property type="entry name" value="MFS_Transporters"/>
</dbReference>
<dbReference type="Proteomes" id="UP000225548">
    <property type="component" value="Unassembled WGS sequence"/>
</dbReference>
<sequence>MLPSTTSRATVRSRRIQDELTRTFRPDDAVARALTAASMSLTVANGMFYAVSALLFTRSMGIDPITVGIGLTVAGAVGVLASLGAGFLADRVGALRLLIVCVLVQGLALASFAVADGVVAFVLIACLATGTRQAGGAARSALVARSFTGPTRIEMRARLHVVVNIGIGIGTCVAAGALLVDTDVAYRASVLVVGLLATSGAVPLVRLARRSVAVELVEPVLVVPVLVEPDGRARSEDHAALADGPPEGSGEAQPRGRSPFRDPAYLTMVGLTSVFGIHFGMQTVGLPLWIAGHTQAPTIMISVLLLVNTVLVALFQVRFSRRATSVVSAARTMTRACVVLALACGLYAAAALGNALLAVVLLLVAAIVHAAAELWGEAGSWTLSFDMADERTAGAYQGVSQTGQSIAMMAAPLLVTATAIAHGVAGWAALAVLFLLVAVGFVLGGRRWQQSTR</sequence>
<evidence type="ECO:0000256" key="2">
    <source>
        <dbReference type="ARBA" id="ARBA00022448"/>
    </source>
</evidence>
<keyword evidence="10" id="KW-1185">Reference proteome</keyword>
<feature type="transmembrane region" description="Helical" evidence="8">
    <location>
        <begin position="33"/>
        <end position="56"/>
    </location>
</feature>
<keyword evidence="3" id="KW-1003">Cell membrane</keyword>
<dbReference type="GO" id="GO:0005886">
    <property type="term" value="C:plasma membrane"/>
    <property type="evidence" value="ECO:0007669"/>
    <property type="project" value="UniProtKB-SubCell"/>
</dbReference>
<dbReference type="Gene3D" id="1.20.1250.20">
    <property type="entry name" value="MFS general substrate transporter like domains"/>
    <property type="match status" value="1"/>
</dbReference>
<dbReference type="GO" id="GO:0022857">
    <property type="term" value="F:transmembrane transporter activity"/>
    <property type="evidence" value="ECO:0007669"/>
    <property type="project" value="InterPro"/>
</dbReference>
<evidence type="ECO:0000256" key="7">
    <source>
        <dbReference type="SAM" id="MobiDB-lite"/>
    </source>
</evidence>
<dbReference type="Pfam" id="PF07690">
    <property type="entry name" value="MFS_1"/>
    <property type="match status" value="1"/>
</dbReference>
<organism evidence="9 10">
    <name type="scientific">Sanguibacter antarcticus</name>
    <dbReference type="NCBI Taxonomy" id="372484"/>
    <lineage>
        <taxon>Bacteria</taxon>
        <taxon>Bacillati</taxon>
        <taxon>Actinomycetota</taxon>
        <taxon>Actinomycetes</taxon>
        <taxon>Micrococcales</taxon>
        <taxon>Sanguibacteraceae</taxon>
        <taxon>Sanguibacter</taxon>
    </lineage>
</organism>
<keyword evidence="5 8" id="KW-1133">Transmembrane helix</keyword>
<dbReference type="SUPFAM" id="SSF103473">
    <property type="entry name" value="MFS general substrate transporter"/>
    <property type="match status" value="1"/>
</dbReference>
<feature type="transmembrane region" description="Helical" evidence="8">
    <location>
        <begin position="419"/>
        <end position="443"/>
    </location>
</feature>
<evidence type="ECO:0000313" key="9">
    <source>
        <dbReference type="EMBL" id="PFG33444.1"/>
    </source>
</evidence>
<dbReference type="InterPro" id="IPR036259">
    <property type="entry name" value="MFS_trans_sf"/>
</dbReference>
<keyword evidence="2" id="KW-0813">Transport</keyword>
<feature type="transmembrane region" description="Helical" evidence="8">
    <location>
        <begin position="338"/>
        <end position="371"/>
    </location>
</feature>
<dbReference type="PANTHER" id="PTHR23517">
    <property type="entry name" value="RESISTANCE PROTEIN MDTM, PUTATIVE-RELATED-RELATED"/>
    <property type="match status" value="1"/>
</dbReference>
<evidence type="ECO:0000256" key="1">
    <source>
        <dbReference type="ARBA" id="ARBA00004651"/>
    </source>
</evidence>